<reference evidence="1 2" key="1">
    <citation type="submission" date="2019-07" db="EMBL/GenBank/DDBJ databases">
        <title>Whole genome shotgun sequence of Enterococcus villorum NBRC 100699.</title>
        <authorList>
            <person name="Hosoyama A."/>
            <person name="Uohara A."/>
            <person name="Ohji S."/>
            <person name="Ichikawa N."/>
        </authorList>
    </citation>
    <scope>NUCLEOTIDE SEQUENCE [LARGE SCALE GENOMIC DNA]</scope>
    <source>
        <strain evidence="1 2">NBRC 100699</strain>
    </source>
</reference>
<dbReference type="Proteomes" id="UP000321830">
    <property type="component" value="Unassembled WGS sequence"/>
</dbReference>
<sequence length="55" mass="6345">MHVAEKRITLAPEKIYLAQVSAYKGFDSKQSFEPYKNGKIKPDNHSIQLVNERIL</sequence>
<protein>
    <submittedName>
        <fullName evidence="1">Uncharacterized protein</fullName>
    </submittedName>
</protein>
<gene>
    <name evidence="1" type="ORF">EVI01_02480</name>
</gene>
<evidence type="ECO:0000313" key="1">
    <source>
        <dbReference type="EMBL" id="GEL90911.1"/>
    </source>
</evidence>
<name>A0A511IYS7_9ENTE</name>
<accession>A0A511IYS7</accession>
<evidence type="ECO:0000313" key="2">
    <source>
        <dbReference type="Proteomes" id="UP000321830"/>
    </source>
</evidence>
<comment type="caution">
    <text evidence="1">The sequence shown here is derived from an EMBL/GenBank/DDBJ whole genome shotgun (WGS) entry which is preliminary data.</text>
</comment>
<organism evidence="1 2">
    <name type="scientific">Enterococcus villorum</name>
    <dbReference type="NCBI Taxonomy" id="112904"/>
    <lineage>
        <taxon>Bacteria</taxon>
        <taxon>Bacillati</taxon>
        <taxon>Bacillota</taxon>
        <taxon>Bacilli</taxon>
        <taxon>Lactobacillales</taxon>
        <taxon>Enterococcaceae</taxon>
        <taxon>Enterococcus</taxon>
    </lineage>
</organism>
<proteinExistence type="predicted"/>
<dbReference type="EMBL" id="BJWF01000001">
    <property type="protein sequence ID" value="GEL90911.1"/>
    <property type="molecule type" value="Genomic_DNA"/>
</dbReference>
<dbReference type="AlphaFoldDB" id="A0A511IYS7"/>